<dbReference type="PANTHER" id="PTHR23504:SF15">
    <property type="entry name" value="MAJOR FACILITATOR SUPERFAMILY (MFS) PROFILE DOMAIN-CONTAINING PROTEIN"/>
    <property type="match status" value="1"/>
</dbReference>
<feature type="transmembrane region" description="Helical" evidence="6">
    <location>
        <begin position="79"/>
        <end position="99"/>
    </location>
</feature>
<dbReference type="Pfam" id="PF07690">
    <property type="entry name" value="MFS_1"/>
    <property type="match status" value="1"/>
</dbReference>
<dbReference type="GO" id="GO:0016020">
    <property type="term" value="C:membrane"/>
    <property type="evidence" value="ECO:0007669"/>
    <property type="project" value="UniProtKB-SubCell"/>
</dbReference>
<name>A0A9P6DY44_9AGAM</name>
<dbReference type="InterPro" id="IPR011701">
    <property type="entry name" value="MFS"/>
</dbReference>
<feature type="transmembrane region" description="Helical" evidence="6">
    <location>
        <begin position="403"/>
        <end position="432"/>
    </location>
</feature>
<keyword evidence="9" id="KW-1185">Reference proteome</keyword>
<evidence type="ECO:0000256" key="2">
    <source>
        <dbReference type="ARBA" id="ARBA00022448"/>
    </source>
</evidence>
<dbReference type="Gene3D" id="1.20.1250.20">
    <property type="entry name" value="MFS general substrate transporter like domains"/>
    <property type="match status" value="1"/>
</dbReference>
<comment type="subcellular location">
    <subcellularLocation>
        <location evidence="1">Membrane</location>
        <topology evidence="1">Multi-pass membrane protein</topology>
    </subcellularLocation>
</comment>
<evidence type="ECO:0000256" key="1">
    <source>
        <dbReference type="ARBA" id="ARBA00004141"/>
    </source>
</evidence>
<feature type="transmembrane region" description="Helical" evidence="6">
    <location>
        <begin position="233"/>
        <end position="255"/>
    </location>
</feature>
<organism evidence="8 9">
    <name type="scientific">Hydnum rufescens UP504</name>
    <dbReference type="NCBI Taxonomy" id="1448309"/>
    <lineage>
        <taxon>Eukaryota</taxon>
        <taxon>Fungi</taxon>
        <taxon>Dikarya</taxon>
        <taxon>Basidiomycota</taxon>
        <taxon>Agaricomycotina</taxon>
        <taxon>Agaricomycetes</taxon>
        <taxon>Cantharellales</taxon>
        <taxon>Hydnaceae</taxon>
        <taxon>Hydnum</taxon>
    </lineage>
</organism>
<feature type="domain" description="Major facilitator superfamily (MFS) profile" evidence="7">
    <location>
        <begin position="38"/>
        <end position="505"/>
    </location>
</feature>
<feature type="transmembrane region" description="Helical" evidence="6">
    <location>
        <begin position="111"/>
        <end position="137"/>
    </location>
</feature>
<reference evidence="8" key="1">
    <citation type="journal article" date="2020" name="Nat. Commun.">
        <title>Large-scale genome sequencing of mycorrhizal fungi provides insights into the early evolution of symbiotic traits.</title>
        <authorList>
            <person name="Miyauchi S."/>
            <person name="Kiss E."/>
            <person name="Kuo A."/>
            <person name="Drula E."/>
            <person name="Kohler A."/>
            <person name="Sanchez-Garcia M."/>
            <person name="Morin E."/>
            <person name="Andreopoulos B."/>
            <person name="Barry K.W."/>
            <person name="Bonito G."/>
            <person name="Buee M."/>
            <person name="Carver A."/>
            <person name="Chen C."/>
            <person name="Cichocki N."/>
            <person name="Clum A."/>
            <person name="Culley D."/>
            <person name="Crous P.W."/>
            <person name="Fauchery L."/>
            <person name="Girlanda M."/>
            <person name="Hayes R.D."/>
            <person name="Keri Z."/>
            <person name="LaButti K."/>
            <person name="Lipzen A."/>
            <person name="Lombard V."/>
            <person name="Magnuson J."/>
            <person name="Maillard F."/>
            <person name="Murat C."/>
            <person name="Nolan M."/>
            <person name="Ohm R.A."/>
            <person name="Pangilinan J."/>
            <person name="Pereira M.F."/>
            <person name="Perotto S."/>
            <person name="Peter M."/>
            <person name="Pfister S."/>
            <person name="Riley R."/>
            <person name="Sitrit Y."/>
            <person name="Stielow J.B."/>
            <person name="Szollosi G."/>
            <person name="Zifcakova L."/>
            <person name="Stursova M."/>
            <person name="Spatafora J.W."/>
            <person name="Tedersoo L."/>
            <person name="Vaario L.M."/>
            <person name="Yamada A."/>
            <person name="Yan M."/>
            <person name="Wang P."/>
            <person name="Xu J."/>
            <person name="Bruns T."/>
            <person name="Baldrian P."/>
            <person name="Vilgalys R."/>
            <person name="Dunand C."/>
            <person name="Henrissat B."/>
            <person name="Grigoriev I.V."/>
            <person name="Hibbett D."/>
            <person name="Nagy L.G."/>
            <person name="Martin F.M."/>
        </authorList>
    </citation>
    <scope>NUCLEOTIDE SEQUENCE</scope>
    <source>
        <strain evidence="8">UP504</strain>
    </source>
</reference>
<dbReference type="InterPro" id="IPR036259">
    <property type="entry name" value="MFS_trans_sf"/>
</dbReference>
<dbReference type="EMBL" id="MU128952">
    <property type="protein sequence ID" value="KAF9515288.1"/>
    <property type="molecule type" value="Genomic_DNA"/>
</dbReference>
<accession>A0A9P6DY44</accession>
<feature type="transmembrane region" description="Helical" evidence="6">
    <location>
        <begin position="371"/>
        <end position="391"/>
    </location>
</feature>
<dbReference type="Proteomes" id="UP000886523">
    <property type="component" value="Unassembled WGS sequence"/>
</dbReference>
<dbReference type="PROSITE" id="PS50850">
    <property type="entry name" value="MFS"/>
    <property type="match status" value="1"/>
</dbReference>
<sequence length="510" mass="55518">MPSSDEPCTNLEENRLRDSDGASHVTPVNLLTPPQTSQIAILWFFEICEAIAYSVVYPFVNELVKGLDVVGGDDRRVGYYVGLIQSTFYLTECLCVLQWGRLSDAIGRRPVICIALLGVTLSITCFGLSRTFGALILSRSLAGLTSGNIVVIKSAIGGLADSTDVVQAFQYLPLCWNIGQTIGYFPRSSEQRSMHSPHPLNDPRSLIGGYLSNPSQRFPRTFGDSAFWRTYPYLLPCLVAALFPLSGSIASILFLRETVLHPWRWKGWSKVGRSKRDPKSTPLLPHATPAHRSASLLSILTKPVIISVANYCLLAFISMAYSVLQPLFLSTPIQRGGLGLDPARIGYILTAQSAVGALCVLMLSARLQQNFGVNTVFSMTMAVFMVLHGAFPVMNALAREDRISWQVWFILAVQLVLHGLVEIGFGCMYILLTNASPSRAVLGKVHGLAQTAMSLVRAIGPASSTALFALSVEKNLMGGRLVFVVLLMVVVLGVGLSFLQEDGSMEENAE</sequence>
<gene>
    <name evidence="8" type="ORF">BS47DRAFT_1484656</name>
</gene>
<dbReference type="GO" id="GO:0022857">
    <property type="term" value="F:transmembrane transporter activity"/>
    <property type="evidence" value="ECO:0007669"/>
    <property type="project" value="InterPro"/>
</dbReference>
<evidence type="ECO:0000256" key="5">
    <source>
        <dbReference type="ARBA" id="ARBA00023136"/>
    </source>
</evidence>
<evidence type="ECO:0000313" key="9">
    <source>
        <dbReference type="Proteomes" id="UP000886523"/>
    </source>
</evidence>
<evidence type="ECO:0000256" key="6">
    <source>
        <dbReference type="SAM" id="Phobius"/>
    </source>
</evidence>
<evidence type="ECO:0000313" key="8">
    <source>
        <dbReference type="EMBL" id="KAF9515288.1"/>
    </source>
</evidence>
<keyword evidence="2" id="KW-0813">Transport</keyword>
<dbReference type="PANTHER" id="PTHR23504">
    <property type="entry name" value="MAJOR FACILITATOR SUPERFAMILY DOMAIN-CONTAINING PROTEIN 10"/>
    <property type="match status" value="1"/>
</dbReference>
<evidence type="ECO:0000256" key="3">
    <source>
        <dbReference type="ARBA" id="ARBA00022692"/>
    </source>
</evidence>
<protein>
    <recommendedName>
        <fullName evidence="7">Major facilitator superfamily (MFS) profile domain-containing protein</fullName>
    </recommendedName>
</protein>
<keyword evidence="5 6" id="KW-0472">Membrane</keyword>
<comment type="caution">
    <text evidence="8">The sequence shown here is derived from an EMBL/GenBank/DDBJ whole genome shotgun (WGS) entry which is preliminary data.</text>
</comment>
<dbReference type="AlphaFoldDB" id="A0A9P6DY44"/>
<proteinExistence type="predicted"/>
<keyword evidence="4 6" id="KW-1133">Transmembrane helix</keyword>
<dbReference type="SUPFAM" id="SSF103473">
    <property type="entry name" value="MFS general substrate transporter"/>
    <property type="match status" value="1"/>
</dbReference>
<keyword evidence="3 6" id="KW-0812">Transmembrane</keyword>
<feature type="transmembrane region" description="Helical" evidence="6">
    <location>
        <begin position="39"/>
        <end position="59"/>
    </location>
</feature>
<feature type="transmembrane region" description="Helical" evidence="6">
    <location>
        <begin position="344"/>
        <end position="364"/>
    </location>
</feature>
<feature type="transmembrane region" description="Helical" evidence="6">
    <location>
        <begin position="304"/>
        <end position="324"/>
    </location>
</feature>
<evidence type="ECO:0000259" key="7">
    <source>
        <dbReference type="PROSITE" id="PS50850"/>
    </source>
</evidence>
<dbReference type="OrthoDB" id="419616at2759"/>
<evidence type="ECO:0000256" key="4">
    <source>
        <dbReference type="ARBA" id="ARBA00022989"/>
    </source>
</evidence>
<dbReference type="InterPro" id="IPR020846">
    <property type="entry name" value="MFS_dom"/>
</dbReference>
<feature type="transmembrane region" description="Helical" evidence="6">
    <location>
        <begin position="481"/>
        <end position="499"/>
    </location>
</feature>